<comment type="similarity">
    <text evidence="1 3">Belongs to the short-chain dehydrogenases/reductases (SDR) family.</text>
</comment>
<dbReference type="SMART" id="SM00822">
    <property type="entry name" value="PKS_KR"/>
    <property type="match status" value="1"/>
</dbReference>
<evidence type="ECO:0000256" key="4">
    <source>
        <dbReference type="SAM" id="MobiDB-lite"/>
    </source>
</evidence>
<organism evidence="6 7">
    <name type="scientific">Tropicimonas aquimaris</name>
    <dbReference type="NCBI Taxonomy" id="914152"/>
    <lineage>
        <taxon>Bacteria</taxon>
        <taxon>Pseudomonadati</taxon>
        <taxon>Pseudomonadota</taxon>
        <taxon>Alphaproteobacteria</taxon>
        <taxon>Rhodobacterales</taxon>
        <taxon>Roseobacteraceae</taxon>
        <taxon>Tropicimonas</taxon>
    </lineage>
</organism>
<dbReference type="RefSeq" id="WP_386071903.1">
    <property type="nucleotide sequence ID" value="NZ_JBHTJT010000002.1"/>
</dbReference>
<name>A0ABW3IJB5_9RHOB</name>
<keyword evidence="2" id="KW-0560">Oxidoreductase</keyword>
<evidence type="ECO:0000256" key="2">
    <source>
        <dbReference type="ARBA" id="ARBA00023002"/>
    </source>
</evidence>
<evidence type="ECO:0000313" key="6">
    <source>
        <dbReference type="EMBL" id="MFD0978179.1"/>
    </source>
</evidence>
<dbReference type="EMBL" id="JBHTJT010000002">
    <property type="protein sequence ID" value="MFD0978179.1"/>
    <property type="molecule type" value="Genomic_DNA"/>
</dbReference>
<accession>A0ABW3IJB5</accession>
<feature type="region of interest" description="Disordered" evidence="4">
    <location>
        <begin position="259"/>
        <end position="278"/>
    </location>
</feature>
<sequence length="326" mass="34924">MEESRKTAVVAGGSAGAGRAVVSCLIDAGYRVGIIARGEDRLQQLEATYGAQVLTRSCDVSDAEAVERAGAEIEAALGPVEVWVNAAMLTSFSPFARMPACEFDRIVDATLLGVVNGTRTAIRLMEARNRGRIVNIGSGLSYRAVPYQSAYCTAKHGVNGFSSAIRSELIREGARVTVSLVQLPSMNTPQFDWARNRLSKKPRPASPVFQPEIASKAVMRAVREGRREYLVGTSVLQLVFANMIFPDWLDHRLADRGAEMQKSQAEEPGNRDDNLDMPVPGIDATPHGSFGSLASGGGLVVDGDRARWLVFGALPVAGFALGMMLG</sequence>
<feature type="compositionally biased region" description="Basic and acidic residues" evidence="4">
    <location>
        <begin position="259"/>
        <end position="274"/>
    </location>
</feature>
<dbReference type="PANTHER" id="PTHR44196">
    <property type="entry name" value="DEHYDROGENASE/REDUCTASE SDR FAMILY MEMBER 7B"/>
    <property type="match status" value="1"/>
</dbReference>
<dbReference type="Gene3D" id="3.40.50.720">
    <property type="entry name" value="NAD(P)-binding Rossmann-like Domain"/>
    <property type="match status" value="1"/>
</dbReference>
<reference evidence="7" key="1">
    <citation type="journal article" date="2019" name="Int. J. Syst. Evol. Microbiol.">
        <title>The Global Catalogue of Microorganisms (GCM) 10K type strain sequencing project: providing services to taxonomists for standard genome sequencing and annotation.</title>
        <authorList>
            <consortium name="The Broad Institute Genomics Platform"/>
            <consortium name="The Broad Institute Genome Sequencing Center for Infectious Disease"/>
            <person name="Wu L."/>
            <person name="Ma J."/>
        </authorList>
    </citation>
    <scope>NUCLEOTIDE SEQUENCE [LARGE SCALE GENOMIC DNA]</scope>
    <source>
        <strain evidence="7">CCUG 60524</strain>
    </source>
</reference>
<dbReference type="InterPro" id="IPR002347">
    <property type="entry name" value="SDR_fam"/>
</dbReference>
<dbReference type="InterPro" id="IPR036291">
    <property type="entry name" value="NAD(P)-bd_dom_sf"/>
</dbReference>
<evidence type="ECO:0000259" key="5">
    <source>
        <dbReference type="SMART" id="SM00822"/>
    </source>
</evidence>
<dbReference type="Pfam" id="PF00106">
    <property type="entry name" value="adh_short"/>
    <property type="match status" value="1"/>
</dbReference>
<feature type="domain" description="Ketoreductase" evidence="5">
    <location>
        <begin position="6"/>
        <end position="186"/>
    </location>
</feature>
<dbReference type="NCBIfam" id="NF005495">
    <property type="entry name" value="PRK07109.1"/>
    <property type="match status" value="1"/>
</dbReference>
<dbReference type="PRINTS" id="PR00081">
    <property type="entry name" value="GDHRDH"/>
</dbReference>
<dbReference type="SUPFAM" id="SSF51735">
    <property type="entry name" value="NAD(P)-binding Rossmann-fold domains"/>
    <property type="match status" value="1"/>
</dbReference>
<keyword evidence="7" id="KW-1185">Reference proteome</keyword>
<dbReference type="InterPro" id="IPR020904">
    <property type="entry name" value="Sc_DH/Rdtase_CS"/>
</dbReference>
<gene>
    <name evidence="6" type="ORF">ACFQ2S_00790</name>
</gene>
<evidence type="ECO:0000313" key="7">
    <source>
        <dbReference type="Proteomes" id="UP001597108"/>
    </source>
</evidence>
<proteinExistence type="inferred from homology"/>
<evidence type="ECO:0000256" key="1">
    <source>
        <dbReference type="ARBA" id="ARBA00006484"/>
    </source>
</evidence>
<comment type="caution">
    <text evidence="6">The sequence shown here is derived from an EMBL/GenBank/DDBJ whole genome shotgun (WGS) entry which is preliminary data.</text>
</comment>
<dbReference type="Proteomes" id="UP001597108">
    <property type="component" value="Unassembled WGS sequence"/>
</dbReference>
<evidence type="ECO:0000256" key="3">
    <source>
        <dbReference type="RuleBase" id="RU000363"/>
    </source>
</evidence>
<dbReference type="PRINTS" id="PR00080">
    <property type="entry name" value="SDRFAMILY"/>
</dbReference>
<protein>
    <submittedName>
        <fullName evidence="6">SDR family oxidoreductase</fullName>
    </submittedName>
</protein>
<dbReference type="PROSITE" id="PS00061">
    <property type="entry name" value="ADH_SHORT"/>
    <property type="match status" value="1"/>
</dbReference>
<dbReference type="PANTHER" id="PTHR44196:SF1">
    <property type="entry name" value="DEHYDROGENASE_REDUCTASE SDR FAMILY MEMBER 7B"/>
    <property type="match status" value="1"/>
</dbReference>
<dbReference type="InterPro" id="IPR057326">
    <property type="entry name" value="KR_dom"/>
</dbReference>